<dbReference type="PIRSF" id="PIRSF017082">
    <property type="entry name" value="YflP"/>
    <property type="match status" value="1"/>
</dbReference>
<keyword evidence="2" id="KW-0732">Signal</keyword>
<reference evidence="3 4" key="1">
    <citation type="submission" date="2019-03" db="EMBL/GenBank/DDBJ databases">
        <title>Genomic Encyclopedia of Type Strains, Phase IV (KMG-IV): sequencing the most valuable type-strain genomes for metagenomic binning, comparative biology and taxonomic classification.</title>
        <authorList>
            <person name="Goeker M."/>
        </authorList>
    </citation>
    <scope>NUCLEOTIDE SEQUENCE [LARGE SCALE GENOMIC DNA]</scope>
    <source>
        <strain evidence="3 4">DSM 100048</strain>
    </source>
</reference>
<dbReference type="SUPFAM" id="SSF53850">
    <property type="entry name" value="Periplasmic binding protein-like II"/>
    <property type="match status" value="1"/>
</dbReference>
<dbReference type="InterPro" id="IPR042100">
    <property type="entry name" value="Bug_dom1"/>
</dbReference>
<evidence type="ECO:0000256" key="1">
    <source>
        <dbReference type="ARBA" id="ARBA00006987"/>
    </source>
</evidence>
<organism evidence="3 4">
    <name type="scientific">Paracandidimonas soli</name>
    <dbReference type="NCBI Taxonomy" id="1917182"/>
    <lineage>
        <taxon>Bacteria</taxon>
        <taxon>Pseudomonadati</taxon>
        <taxon>Pseudomonadota</taxon>
        <taxon>Betaproteobacteria</taxon>
        <taxon>Burkholderiales</taxon>
        <taxon>Alcaligenaceae</taxon>
        <taxon>Paracandidimonas</taxon>
    </lineage>
</organism>
<dbReference type="Gene3D" id="3.40.190.10">
    <property type="entry name" value="Periplasmic binding protein-like II"/>
    <property type="match status" value="1"/>
</dbReference>
<dbReference type="Gene3D" id="3.40.190.150">
    <property type="entry name" value="Bordetella uptake gene, domain 1"/>
    <property type="match status" value="1"/>
</dbReference>
<feature type="signal peptide" evidence="2">
    <location>
        <begin position="1"/>
        <end position="22"/>
    </location>
</feature>
<keyword evidence="4" id="KW-1185">Reference proteome</keyword>
<dbReference type="InterPro" id="IPR005064">
    <property type="entry name" value="BUG"/>
</dbReference>
<dbReference type="RefSeq" id="WP_132473879.1">
    <property type="nucleotide sequence ID" value="NZ_JBHRVM010000001.1"/>
</dbReference>
<dbReference type="PANTHER" id="PTHR42928:SF5">
    <property type="entry name" value="BLR1237 PROTEIN"/>
    <property type="match status" value="1"/>
</dbReference>
<accession>A0A4R3VCP5</accession>
<evidence type="ECO:0000256" key="2">
    <source>
        <dbReference type="SAM" id="SignalP"/>
    </source>
</evidence>
<name>A0A4R3VCP5_9BURK</name>
<dbReference type="PANTHER" id="PTHR42928">
    <property type="entry name" value="TRICARBOXYLATE-BINDING PROTEIN"/>
    <property type="match status" value="1"/>
</dbReference>
<dbReference type="Pfam" id="PF03401">
    <property type="entry name" value="TctC"/>
    <property type="match status" value="1"/>
</dbReference>
<evidence type="ECO:0000313" key="4">
    <source>
        <dbReference type="Proteomes" id="UP000294692"/>
    </source>
</evidence>
<dbReference type="AlphaFoldDB" id="A0A4R3VCP5"/>
<evidence type="ECO:0000313" key="3">
    <source>
        <dbReference type="EMBL" id="TCV01388.1"/>
    </source>
</evidence>
<sequence>MKNMIVAGVVLGCMTAAAPALAKEWPEEKPVQVVVPFPPGGSTDTIGRLVAEQLQKRLNQSFVVNNRAGATGTIGATYVQRSAPDGYTLMLSSLGTYVIAPHLYKSVTYDALTDFDYISIPVQAPNVLVAAPAKTASTVADVVAELKANPGKISFANSGYGASDHLSAEVFLQQTGTEGMHVAYKGGAPAINDLMGSQVDYSFQNVNAVLPHILSGKLKAIAVTGAERSSVLPDTPTLAEEGVANSVIYSWQGLSAPKGLPADIKKKIADAVIEGFKDPEVSGKLEKLGFVVEPSTPEQMTEFQKAEFHRWKDLIESRGITIE</sequence>
<comment type="similarity">
    <text evidence="1">Belongs to the UPF0065 (bug) family.</text>
</comment>
<dbReference type="CDD" id="cd07012">
    <property type="entry name" value="PBP2_Bug_TTT"/>
    <property type="match status" value="1"/>
</dbReference>
<proteinExistence type="inferred from homology"/>
<feature type="chain" id="PRO_5020577597" evidence="2">
    <location>
        <begin position="23"/>
        <end position="323"/>
    </location>
</feature>
<dbReference type="EMBL" id="SMBX01000002">
    <property type="protein sequence ID" value="TCV01388.1"/>
    <property type="molecule type" value="Genomic_DNA"/>
</dbReference>
<dbReference type="Proteomes" id="UP000294692">
    <property type="component" value="Unassembled WGS sequence"/>
</dbReference>
<dbReference type="OrthoDB" id="8678477at2"/>
<protein>
    <submittedName>
        <fullName evidence="3">Tripartite-type tricarboxylate transporter receptor subunit TctC</fullName>
    </submittedName>
</protein>
<gene>
    <name evidence="3" type="ORF">EV686_10299</name>
</gene>
<keyword evidence="3" id="KW-0675">Receptor</keyword>
<comment type="caution">
    <text evidence="3">The sequence shown here is derived from an EMBL/GenBank/DDBJ whole genome shotgun (WGS) entry which is preliminary data.</text>
</comment>